<feature type="domain" description="Ig-like SoxY" evidence="3">
    <location>
        <begin position="30"/>
        <end position="138"/>
    </location>
</feature>
<dbReference type="Pfam" id="PF08770">
    <property type="entry name" value="SoxZ"/>
    <property type="match status" value="1"/>
</dbReference>
<dbReference type="AlphaFoldDB" id="A0A4R1YT95"/>
<evidence type="ECO:0000259" key="3">
    <source>
        <dbReference type="Pfam" id="PF13501"/>
    </source>
</evidence>
<dbReference type="Gene3D" id="2.60.40.2470">
    <property type="entry name" value="SoxY domain"/>
    <property type="match status" value="1"/>
</dbReference>
<gene>
    <name evidence="4" type="ORF">EV216_11363</name>
</gene>
<dbReference type="InterPro" id="IPR014756">
    <property type="entry name" value="Ig_E-set"/>
</dbReference>
<dbReference type="InterPro" id="IPR032711">
    <property type="entry name" value="SoxY"/>
</dbReference>
<feature type="chain" id="PRO_5020727980" evidence="1">
    <location>
        <begin position="20"/>
        <end position="269"/>
    </location>
</feature>
<feature type="signal peptide" evidence="1">
    <location>
        <begin position="1"/>
        <end position="19"/>
    </location>
</feature>
<name>A0A4R1YT95_9RHOB</name>
<evidence type="ECO:0000313" key="5">
    <source>
        <dbReference type="Proteomes" id="UP000295277"/>
    </source>
</evidence>
<evidence type="ECO:0000313" key="4">
    <source>
        <dbReference type="EMBL" id="TCM83519.1"/>
    </source>
</evidence>
<proteinExistence type="predicted"/>
<dbReference type="InterPro" id="IPR038162">
    <property type="entry name" value="SoxY_sf"/>
</dbReference>
<organism evidence="4 5">
    <name type="scientific">Rhodovulum steppense</name>
    <dbReference type="NCBI Taxonomy" id="540251"/>
    <lineage>
        <taxon>Bacteria</taxon>
        <taxon>Pseudomonadati</taxon>
        <taxon>Pseudomonadota</taxon>
        <taxon>Alphaproteobacteria</taxon>
        <taxon>Rhodobacterales</taxon>
        <taxon>Paracoccaceae</taxon>
        <taxon>Rhodovulum</taxon>
    </lineage>
</organism>
<evidence type="ECO:0000256" key="1">
    <source>
        <dbReference type="SAM" id="SignalP"/>
    </source>
</evidence>
<keyword evidence="5" id="KW-1185">Reference proteome</keyword>
<dbReference type="InterPro" id="IPR013783">
    <property type="entry name" value="Ig-like_fold"/>
</dbReference>
<dbReference type="OrthoDB" id="8538315at2"/>
<accession>A0A4R1YT95</accession>
<dbReference type="SUPFAM" id="SSF81296">
    <property type="entry name" value="E set domains"/>
    <property type="match status" value="1"/>
</dbReference>
<reference evidence="4 5" key="1">
    <citation type="submission" date="2019-03" db="EMBL/GenBank/DDBJ databases">
        <title>Genomic Encyclopedia of Type Strains, Phase IV (KMG-IV): sequencing the most valuable type-strain genomes for metagenomic binning, comparative biology and taxonomic classification.</title>
        <authorList>
            <person name="Goeker M."/>
        </authorList>
    </citation>
    <scope>NUCLEOTIDE SEQUENCE [LARGE SCALE GENOMIC DNA]</scope>
    <source>
        <strain evidence="4 5">DSM 21153</strain>
    </source>
</reference>
<dbReference type="NCBIfam" id="TIGR04557">
    <property type="entry name" value="fuse_rel_SoxYZ"/>
    <property type="match status" value="1"/>
</dbReference>
<keyword evidence="1" id="KW-0732">Signal</keyword>
<comment type="caution">
    <text evidence="4">The sequence shown here is derived from an EMBL/GenBank/DDBJ whole genome shotgun (WGS) entry which is preliminary data.</text>
</comment>
<dbReference type="Proteomes" id="UP000295277">
    <property type="component" value="Unassembled WGS sequence"/>
</dbReference>
<sequence length="269" mass="28325">MRRLFLALAMTLAPGPALAQTAWDELRPMLFAERALIPAGPHIAIASPYRTADDARTPIGIHVEGPEGRLIDRVTVILDENPMPVSAVVELARPLPALTFDLTLRFNGATALHVVAETTDGRLFLAETHVKTSGQGACAAPPGTDPVAALADLGQMSIELTPLTHAGGAAARLGAVATRTGRIEVDIRHPSHSGLQKDQISLLFIPPRYVETVEVALDGQPYATITGSISLSENPRIGLSAPGATRLVEVAMKDTSGTVTTASRQIPGY</sequence>
<protein>
    <submittedName>
        <fullName evidence="4">Sulfur-oxidizing protein SoxY</fullName>
    </submittedName>
</protein>
<dbReference type="InterPro" id="IPR014880">
    <property type="entry name" value="SoxZ_dom"/>
</dbReference>
<dbReference type="EMBL" id="SLVM01000013">
    <property type="protein sequence ID" value="TCM83519.1"/>
    <property type="molecule type" value="Genomic_DNA"/>
</dbReference>
<dbReference type="Gene3D" id="2.60.40.10">
    <property type="entry name" value="Immunoglobulins"/>
    <property type="match status" value="1"/>
</dbReference>
<dbReference type="InterPro" id="IPR030831">
    <property type="entry name" value="Fuse-rel_SoxYZ"/>
</dbReference>
<dbReference type="Pfam" id="PF13501">
    <property type="entry name" value="SoxY"/>
    <property type="match status" value="1"/>
</dbReference>
<evidence type="ECO:0000259" key="2">
    <source>
        <dbReference type="Pfam" id="PF08770"/>
    </source>
</evidence>
<feature type="domain" description="Sulphur oxidation protein SoxZ" evidence="2">
    <location>
        <begin position="182"/>
        <end position="263"/>
    </location>
</feature>